<evidence type="ECO:0000313" key="2">
    <source>
        <dbReference type="EMBL" id="PZP31617.1"/>
    </source>
</evidence>
<dbReference type="Proteomes" id="UP000249633">
    <property type="component" value="Unassembled WGS sequence"/>
</dbReference>
<reference evidence="2 3" key="1">
    <citation type="submission" date="2017-08" db="EMBL/GenBank/DDBJ databases">
        <title>Infants hospitalized years apart are colonized by the same room-sourced microbial strains.</title>
        <authorList>
            <person name="Brooks B."/>
            <person name="Olm M.R."/>
            <person name="Firek B.A."/>
            <person name="Baker R."/>
            <person name="Thomas B.C."/>
            <person name="Morowitz M.J."/>
            <person name="Banfield J.F."/>
        </authorList>
    </citation>
    <scope>NUCLEOTIDE SEQUENCE [LARGE SCALE GENOMIC DNA]</scope>
    <source>
        <strain evidence="2">S2_012_000_R2_81</strain>
    </source>
</reference>
<evidence type="ECO:0000313" key="3">
    <source>
        <dbReference type="Proteomes" id="UP000249633"/>
    </source>
</evidence>
<dbReference type="AlphaFoldDB" id="A0A2W5DR36"/>
<dbReference type="EMBL" id="QFOD01000010">
    <property type="protein sequence ID" value="PZP31617.1"/>
    <property type="molecule type" value="Genomic_DNA"/>
</dbReference>
<accession>A0A2W5DR36</accession>
<sequence>MAGGVAPAGGGGARGAGGAGAMRRRAAALAGLALVTAGGLVWLLTRWEPPTGPSVVLAGPAASAPLQASAPASGASFALAQPSASSVAEAAEQDLASRMKENWCVFGAAAARQTRQVARARGAEPAEAKAHAARLAAVGVRVLDEAREQATQRFVRALQARRDQRSLALAEYLLGDAPARARLQDLAGRSTDPMVTALALQRLCDAGDCINIEASQWSRLEPANLQAWLTLMQKVPNGGLSWDEAWDRVLGVARYSRSYQRETLAALLALPLTLAPGLASQAELEVLTGLNAAWVVPKYSWLLGGCRLVRRDAPRAARCSAVAELMWSQDSLLERSVALATVRTLMRDAPALRAAWEPRASQYAIVTAGAEDGLQRLMARVWPQGGAAAAPAACGELSALRSLLVAMAGRGEWMQAIHDLREAGQGGAGEFLEGSRNALERPARQASTGTD</sequence>
<name>A0A2W5DR36_9BURK</name>
<gene>
    <name evidence="2" type="ORF">DI603_12275</name>
</gene>
<protein>
    <submittedName>
        <fullName evidence="2">Uncharacterized protein</fullName>
    </submittedName>
</protein>
<proteinExistence type="predicted"/>
<organism evidence="2 3">
    <name type="scientific">Roseateles depolymerans</name>
    <dbReference type="NCBI Taxonomy" id="76731"/>
    <lineage>
        <taxon>Bacteria</taxon>
        <taxon>Pseudomonadati</taxon>
        <taxon>Pseudomonadota</taxon>
        <taxon>Betaproteobacteria</taxon>
        <taxon>Burkholderiales</taxon>
        <taxon>Sphaerotilaceae</taxon>
        <taxon>Roseateles</taxon>
    </lineage>
</organism>
<feature type="region of interest" description="Disordered" evidence="1">
    <location>
        <begin position="429"/>
        <end position="451"/>
    </location>
</feature>
<evidence type="ECO:0000256" key="1">
    <source>
        <dbReference type="SAM" id="MobiDB-lite"/>
    </source>
</evidence>
<comment type="caution">
    <text evidence="2">The sequence shown here is derived from an EMBL/GenBank/DDBJ whole genome shotgun (WGS) entry which is preliminary data.</text>
</comment>